<gene>
    <name evidence="2" type="ORF">K444DRAFT_486390</name>
</gene>
<sequence length="129" mass="14940">YLYEPLKSTKEIRLLTLFPGAFLDPIRTSLSTFDIEAGTPHYEALTYTWGDPSLRHVISLHGHEFEITASLYEALKHLRLIDKKRIIWVDAICINMNNLAEHSNQVMMMRDIYPRALRVLVWLGIASEN</sequence>
<keyword evidence="3" id="KW-1185">Reference proteome</keyword>
<name>A0A2J6T4R4_9HELO</name>
<reference evidence="2 3" key="1">
    <citation type="submission" date="2016-04" db="EMBL/GenBank/DDBJ databases">
        <title>A degradative enzymes factory behind the ericoid mycorrhizal symbiosis.</title>
        <authorList>
            <consortium name="DOE Joint Genome Institute"/>
            <person name="Martino E."/>
            <person name="Morin E."/>
            <person name="Grelet G."/>
            <person name="Kuo A."/>
            <person name="Kohler A."/>
            <person name="Daghino S."/>
            <person name="Barry K."/>
            <person name="Choi C."/>
            <person name="Cichocki N."/>
            <person name="Clum A."/>
            <person name="Copeland A."/>
            <person name="Hainaut M."/>
            <person name="Haridas S."/>
            <person name="Labutti K."/>
            <person name="Lindquist E."/>
            <person name="Lipzen A."/>
            <person name="Khouja H.-R."/>
            <person name="Murat C."/>
            <person name="Ohm R."/>
            <person name="Olson A."/>
            <person name="Spatafora J."/>
            <person name="Veneault-Fourrey C."/>
            <person name="Henrissat B."/>
            <person name="Grigoriev I."/>
            <person name="Martin F."/>
            <person name="Perotto S."/>
        </authorList>
    </citation>
    <scope>NUCLEOTIDE SEQUENCE [LARGE SCALE GENOMIC DNA]</scope>
    <source>
        <strain evidence="2 3">E</strain>
    </source>
</reference>
<feature type="domain" description="Heterokaryon incompatibility" evidence="1">
    <location>
        <begin position="42"/>
        <end position="127"/>
    </location>
</feature>
<dbReference type="Pfam" id="PF06985">
    <property type="entry name" value="HET"/>
    <property type="match status" value="1"/>
</dbReference>
<dbReference type="InterPro" id="IPR010730">
    <property type="entry name" value="HET"/>
</dbReference>
<accession>A0A2J6T4R4</accession>
<organism evidence="2 3">
    <name type="scientific">Hyaloscypha bicolor E</name>
    <dbReference type="NCBI Taxonomy" id="1095630"/>
    <lineage>
        <taxon>Eukaryota</taxon>
        <taxon>Fungi</taxon>
        <taxon>Dikarya</taxon>
        <taxon>Ascomycota</taxon>
        <taxon>Pezizomycotina</taxon>
        <taxon>Leotiomycetes</taxon>
        <taxon>Helotiales</taxon>
        <taxon>Hyaloscyphaceae</taxon>
        <taxon>Hyaloscypha</taxon>
        <taxon>Hyaloscypha bicolor</taxon>
    </lineage>
</organism>
<dbReference type="InterPro" id="IPR052895">
    <property type="entry name" value="HetReg/Transcr_Mod"/>
</dbReference>
<dbReference type="InParanoid" id="A0A2J6T4R4"/>
<dbReference type="RefSeq" id="XP_024734915.1">
    <property type="nucleotide sequence ID" value="XM_024873120.1"/>
</dbReference>
<dbReference type="EMBL" id="KZ613837">
    <property type="protein sequence ID" value="PMD58011.1"/>
    <property type="molecule type" value="Genomic_DNA"/>
</dbReference>
<protein>
    <recommendedName>
        <fullName evidence="1">Heterokaryon incompatibility domain-containing protein</fullName>
    </recommendedName>
</protein>
<feature type="non-terminal residue" evidence="2">
    <location>
        <position position="129"/>
    </location>
</feature>
<dbReference type="AlphaFoldDB" id="A0A2J6T4R4"/>
<proteinExistence type="predicted"/>
<dbReference type="Proteomes" id="UP000235371">
    <property type="component" value="Unassembled WGS sequence"/>
</dbReference>
<feature type="non-terminal residue" evidence="2">
    <location>
        <position position="1"/>
    </location>
</feature>
<dbReference type="PANTHER" id="PTHR24148:SF73">
    <property type="entry name" value="HET DOMAIN PROTEIN (AFU_ORTHOLOGUE AFUA_8G01020)"/>
    <property type="match status" value="1"/>
</dbReference>
<dbReference type="PANTHER" id="PTHR24148">
    <property type="entry name" value="ANKYRIN REPEAT DOMAIN-CONTAINING PROTEIN 39 HOMOLOG-RELATED"/>
    <property type="match status" value="1"/>
</dbReference>
<dbReference type="OrthoDB" id="2157530at2759"/>
<evidence type="ECO:0000313" key="3">
    <source>
        <dbReference type="Proteomes" id="UP000235371"/>
    </source>
</evidence>
<dbReference type="STRING" id="1095630.A0A2J6T4R4"/>
<evidence type="ECO:0000259" key="1">
    <source>
        <dbReference type="Pfam" id="PF06985"/>
    </source>
</evidence>
<dbReference type="GeneID" id="36581200"/>
<evidence type="ECO:0000313" key="2">
    <source>
        <dbReference type="EMBL" id="PMD58011.1"/>
    </source>
</evidence>